<comment type="caution">
    <text evidence="6">The sequence shown here is derived from an EMBL/GenBank/DDBJ whole genome shotgun (WGS) entry which is preliminary data.</text>
</comment>
<evidence type="ECO:0000256" key="1">
    <source>
        <dbReference type="ARBA" id="ARBA00004370"/>
    </source>
</evidence>
<reference evidence="6" key="1">
    <citation type="submission" date="2022-08" db="EMBL/GenBank/DDBJ databases">
        <title>Genomic Encyclopedia of Type Strains, Phase V (KMG-V): Genome sequencing to study the core and pangenomes of soil and plant-associated prokaryotes.</title>
        <authorList>
            <person name="Whitman W."/>
        </authorList>
    </citation>
    <scope>NUCLEOTIDE SEQUENCE</scope>
    <source>
        <strain evidence="6">SP3049</strain>
    </source>
</reference>
<dbReference type="PANTHER" id="PTHR12815">
    <property type="entry name" value="SORTING AND ASSEMBLY MACHINERY SAMM50 PROTEIN FAMILY MEMBER"/>
    <property type="match status" value="1"/>
</dbReference>
<proteinExistence type="predicted"/>
<evidence type="ECO:0000256" key="3">
    <source>
        <dbReference type="ARBA" id="ARBA00022692"/>
    </source>
</evidence>
<protein>
    <submittedName>
        <fullName evidence="6">Outer membrane protein insertion porin family</fullName>
    </submittedName>
</protein>
<organism evidence="6 7">
    <name type="scientific">Salinibacter ruber</name>
    <dbReference type="NCBI Taxonomy" id="146919"/>
    <lineage>
        <taxon>Bacteria</taxon>
        <taxon>Pseudomonadati</taxon>
        <taxon>Rhodothermota</taxon>
        <taxon>Rhodothermia</taxon>
        <taxon>Rhodothermales</taxon>
        <taxon>Salinibacteraceae</taxon>
        <taxon>Salinibacter</taxon>
    </lineage>
</organism>
<dbReference type="Proteomes" id="UP001155057">
    <property type="component" value="Unassembled WGS sequence"/>
</dbReference>
<dbReference type="Pfam" id="PF01103">
    <property type="entry name" value="Omp85"/>
    <property type="match status" value="1"/>
</dbReference>
<feature type="domain" description="POTRA" evidence="5">
    <location>
        <begin position="243"/>
        <end position="316"/>
    </location>
</feature>
<dbReference type="RefSeq" id="WP_013061786.1">
    <property type="nucleotide sequence ID" value="NZ_JANUAE010000005.1"/>
</dbReference>
<dbReference type="EMBL" id="JANUAE010000005">
    <property type="protein sequence ID" value="MCS3710215.1"/>
    <property type="molecule type" value="Genomic_DNA"/>
</dbReference>
<keyword evidence="2" id="KW-1134">Transmembrane beta strand</keyword>
<accession>A0A9X2TF89</accession>
<dbReference type="AlphaFoldDB" id="A0A9X2TF89"/>
<sequence length="762" mass="83946">MLSSLPAASDAGRPLVLLLLVLLAGWAVGPPRILAQAPLRAADVNTSVQEVSFRFVNQQTFDPDRLREQIGTVGPGTLTRLRNRLSFLPGLQTNYPAFDPVMLQKDIVRLRQFYRQNGFPSPDIDYPASQLDSSRNRIHVIFTIREGPSLQIRTVDFLEAASRAPFEPTLPEDLRGDWAAFRRGEVGAGGRYTDFERTQIEDEVQGWLRDHGFAFARVRSSASVDTTAYAADLRFLVDPGPRAVFSDIRVEGNESVDRSIILRELPFSVGDRFSADAVTEGQQKLFDLSLFRVALADVPSQPRDSTATVRYRVRERALRSYSGQVGYDTRSGVTADGSWRHRNFYGNARTFLVNLTAETGYPENVPEFLPGFLARSSSQELSRRFRASVTLRQPFLLSEDVSGSLSPFVQERLNPALAPNPSRPLDLNERQFGLESTLVYDFLPYRTLSLQHSVSRTQQFLVSGAENPNRTNGALTGEDDLFNKSIFTLNGTFGDADDFLNPTTGYIIRPTIQLGGVFLRSGVEFAQVSTELSGYLPVSSYVELAGRVFAGSTWPFGESLDNLTLPANPSDAARRENLIYQNRFSDNFFYAGGGSDVRGWASRLAGGKVLRKSSVLREGFAYRPIGARSKVGLSLEARFPLPGLGASWRTAAFLDGAYVTSGALDLTPPSNAPSIISGPDGTPVRTDPSQVLVGTGAGLRYETSFGFLRIDLAYKLTPDALDLRAAEDVGRNATAEAPMPLSEVDTRTLRRFRVHFGIGRSF</sequence>
<comment type="subcellular location">
    <subcellularLocation>
        <location evidence="1">Membrane</location>
    </subcellularLocation>
</comment>
<dbReference type="Gene3D" id="3.10.20.310">
    <property type="entry name" value="membrane protein fhac"/>
    <property type="match status" value="2"/>
</dbReference>
<dbReference type="Gene3D" id="2.40.160.50">
    <property type="entry name" value="membrane protein fhac: a member of the omp85/tpsb transporter family"/>
    <property type="match status" value="1"/>
</dbReference>
<evidence type="ECO:0000313" key="7">
    <source>
        <dbReference type="Proteomes" id="UP001155057"/>
    </source>
</evidence>
<evidence type="ECO:0000256" key="2">
    <source>
        <dbReference type="ARBA" id="ARBA00022452"/>
    </source>
</evidence>
<keyword evidence="3" id="KW-0812">Transmembrane</keyword>
<dbReference type="InterPro" id="IPR039910">
    <property type="entry name" value="D15-like"/>
</dbReference>
<dbReference type="GO" id="GO:0019867">
    <property type="term" value="C:outer membrane"/>
    <property type="evidence" value="ECO:0007669"/>
    <property type="project" value="InterPro"/>
</dbReference>
<dbReference type="InterPro" id="IPR010827">
    <property type="entry name" value="BamA/TamA_POTRA"/>
</dbReference>
<gene>
    <name evidence="6" type="ORF">GGP61_001819</name>
</gene>
<dbReference type="PROSITE" id="PS51779">
    <property type="entry name" value="POTRA"/>
    <property type="match status" value="1"/>
</dbReference>
<dbReference type="PANTHER" id="PTHR12815:SF18">
    <property type="entry name" value="SORTING AND ASSEMBLY MACHINERY COMPONENT 50 HOMOLOG"/>
    <property type="match status" value="1"/>
</dbReference>
<keyword evidence="4" id="KW-0472">Membrane</keyword>
<dbReference type="Pfam" id="PF07244">
    <property type="entry name" value="POTRA"/>
    <property type="match status" value="2"/>
</dbReference>
<dbReference type="InterPro" id="IPR034746">
    <property type="entry name" value="POTRA"/>
</dbReference>
<evidence type="ECO:0000259" key="5">
    <source>
        <dbReference type="PROSITE" id="PS51779"/>
    </source>
</evidence>
<dbReference type="InterPro" id="IPR000184">
    <property type="entry name" value="Bac_surfAg_D15"/>
</dbReference>
<evidence type="ECO:0000256" key="4">
    <source>
        <dbReference type="ARBA" id="ARBA00023136"/>
    </source>
</evidence>
<evidence type="ECO:0000313" key="6">
    <source>
        <dbReference type="EMBL" id="MCS3710215.1"/>
    </source>
</evidence>
<name>A0A9X2TF89_9BACT</name>